<accession>A0ABR2KUK8</accession>
<evidence type="ECO:0000313" key="1">
    <source>
        <dbReference type="EMBL" id="KAK8894456.1"/>
    </source>
</evidence>
<dbReference type="EMBL" id="JAPFFF010000003">
    <property type="protein sequence ID" value="KAK8894456.1"/>
    <property type="molecule type" value="Genomic_DNA"/>
</dbReference>
<gene>
    <name evidence="1" type="ORF">M9Y10_022890</name>
</gene>
<proteinExistence type="predicted"/>
<organism evidence="1 2">
    <name type="scientific">Tritrichomonas musculus</name>
    <dbReference type="NCBI Taxonomy" id="1915356"/>
    <lineage>
        <taxon>Eukaryota</taxon>
        <taxon>Metamonada</taxon>
        <taxon>Parabasalia</taxon>
        <taxon>Tritrichomonadida</taxon>
        <taxon>Tritrichomonadidae</taxon>
        <taxon>Tritrichomonas</taxon>
    </lineage>
</organism>
<evidence type="ECO:0000313" key="2">
    <source>
        <dbReference type="Proteomes" id="UP001470230"/>
    </source>
</evidence>
<keyword evidence="2" id="KW-1185">Reference proteome</keyword>
<comment type="caution">
    <text evidence="1">The sequence shown here is derived from an EMBL/GenBank/DDBJ whole genome shotgun (WGS) entry which is preliminary data.</text>
</comment>
<name>A0ABR2KUK8_9EUKA</name>
<sequence>MGHLLSVPLVWVIPKSKDDNKIYDLPDFAKPAINEEEEEADEINKTNLVENDTKNDIIDQTDVQKKQSDQIDWLHLDEVEFLPSESNLYQQNKNVDENISEKVENDKLKEKLILSMLTGHLHRYCEEKLKCSVDDLIYEFHNSNTNSELNEQIGKQDQIISFKAKKDSNESDHT</sequence>
<protein>
    <submittedName>
        <fullName evidence="1">Uncharacterized protein</fullName>
    </submittedName>
</protein>
<reference evidence="1 2" key="1">
    <citation type="submission" date="2024-04" db="EMBL/GenBank/DDBJ databases">
        <title>Tritrichomonas musculus Genome.</title>
        <authorList>
            <person name="Alves-Ferreira E."/>
            <person name="Grigg M."/>
            <person name="Lorenzi H."/>
            <person name="Galac M."/>
        </authorList>
    </citation>
    <scope>NUCLEOTIDE SEQUENCE [LARGE SCALE GENOMIC DNA]</scope>
    <source>
        <strain evidence="1 2">EAF2021</strain>
    </source>
</reference>
<dbReference type="Proteomes" id="UP001470230">
    <property type="component" value="Unassembled WGS sequence"/>
</dbReference>